<feature type="region of interest" description="Disordered" evidence="1">
    <location>
        <begin position="55"/>
        <end position="75"/>
    </location>
</feature>
<sequence>MTTSRHGGGVRPATVASVFPAAHRRLPTVALGLVLALVLVACGGQDLGKANFQRTTVPAEPGSGSQGEVPTGPITDPAVAAEALRLVDPCPLVGPDVLSELGTPGEPRVSGWDRCANTAQDAGGKKVSVSLQLGDLLGLEKPTGNVEGLPLAENSLEEGNCFVSALTSRDPDLGITAQVKYEGGDPCRAGRTVLQKVITMLRAEPATVEQPEGSVVGLDPCTGLDDAATGDVLTGEVDKRATSLHDCTWNSRGTDLTLGYRLGHLPSVQDAAEEVDLGGGVTGYQKVTSPDSAQCAISWVHRPIDETLGELVALEYRNRDADAKTDDACGKAKVLATKVAAGLP</sequence>
<evidence type="ECO:0000313" key="3">
    <source>
        <dbReference type="Proteomes" id="UP000243799"/>
    </source>
</evidence>
<accession>A0A1I0WRE9</accession>
<organism evidence="2 3">
    <name type="scientific">Amycolatopsis marina</name>
    <dbReference type="NCBI Taxonomy" id="490629"/>
    <lineage>
        <taxon>Bacteria</taxon>
        <taxon>Bacillati</taxon>
        <taxon>Actinomycetota</taxon>
        <taxon>Actinomycetes</taxon>
        <taxon>Pseudonocardiales</taxon>
        <taxon>Pseudonocardiaceae</taxon>
        <taxon>Amycolatopsis</taxon>
    </lineage>
</organism>
<proteinExistence type="predicted"/>
<dbReference type="STRING" id="490629.SAMN05216266_102156"/>
<dbReference type="AlphaFoldDB" id="A0A1I0WRE9"/>
<dbReference type="Proteomes" id="UP000243799">
    <property type="component" value="Unassembled WGS sequence"/>
</dbReference>
<dbReference type="EMBL" id="FOKG01000002">
    <property type="protein sequence ID" value="SFA91342.1"/>
    <property type="molecule type" value="Genomic_DNA"/>
</dbReference>
<gene>
    <name evidence="2" type="ORF">SAMN05216266_102156</name>
</gene>
<protein>
    <recommendedName>
        <fullName evidence="4">DUF3558 domain-containing protein</fullName>
    </recommendedName>
</protein>
<name>A0A1I0WRE9_9PSEU</name>
<keyword evidence="3" id="KW-1185">Reference proteome</keyword>
<evidence type="ECO:0000256" key="1">
    <source>
        <dbReference type="SAM" id="MobiDB-lite"/>
    </source>
</evidence>
<evidence type="ECO:0000313" key="2">
    <source>
        <dbReference type="EMBL" id="SFA91342.1"/>
    </source>
</evidence>
<reference evidence="3" key="1">
    <citation type="submission" date="2016-10" db="EMBL/GenBank/DDBJ databases">
        <authorList>
            <person name="Varghese N."/>
            <person name="Submissions S."/>
        </authorList>
    </citation>
    <scope>NUCLEOTIDE SEQUENCE [LARGE SCALE GENOMIC DNA]</scope>
    <source>
        <strain evidence="3">CGMCC 4.3568</strain>
    </source>
</reference>
<evidence type="ECO:0008006" key="4">
    <source>
        <dbReference type="Google" id="ProtNLM"/>
    </source>
</evidence>
<dbReference type="OrthoDB" id="3679798at2"/>